<reference evidence="3" key="1">
    <citation type="journal article" date="2005" name="Nature">
        <title>The map-based sequence of the rice genome.</title>
        <authorList>
            <consortium name="International rice genome sequencing project (IRGSP)"/>
            <person name="Matsumoto T."/>
            <person name="Wu J."/>
            <person name="Kanamori H."/>
            <person name="Katayose Y."/>
            <person name="Fujisawa M."/>
            <person name="Namiki N."/>
            <person name="Mizuno H."/>
            <person name="Yamamoto K."/>
            <person name="Antonio B.A."/>
            <person name="Baba T."/>
            <person name="Sakata K."/>
            <person name="Nagamura Y."/>
            <person name="Aoki H."/>
            <person name="Arikawa K."/>
            <person name="Arita K."/>
            <person name="Bito T."/>
            <person name="Chiden Y."/>
            <person name="Fujitsuka N."/>
            <person name="Fukunaka R."/>
            <person name="Hamada M."/>
            <person name="Harada C."/>
            <person name="Hayashi A."/>
            <person name="Hijishita S."/>
            <person name="Honda M."/>
            <person name="Hosokawa S."/>
            <person name="Ichikawa Y."/>
            <person name="Idonuma A."/>
            <person name="Iijima M."/>
            <person name="Ikeda M."/>
            <person name="Ikeno M."/>
            <person name="Ito K."/>
            <person name="Ito S."/>
            <person name="Ito T."/>
            <person name="Ito Y."/>
            <person name="Ito Y."/>
            <person name="Iwabuchi A."/>
            <person name="Kamiya K."/>
            <person name="Karasawa W."/>
            <person name="Kurita K."/>
            <person name="Katagiri S."/>
            <person name="Kikuta A."/>
            <person name="Kobayashi H."/>
            <person name="Kobayashi N."/>
            <person name="Machita K."/>
            <person name="Maehara T."/>
            <person name="Masukawa M."/>
            <person name="Mizubayashi T."/>
            <person name="Mukai Y."/>
            <person name="Nagasaki H."/>
            <person name="Nagata Y."/>
            <person name="Naito S."/>
            <person name="Nakashima M."/>
            <person name="Nakama Y."/>
            <person name="Nakamichi Y."/>
            <person name="Nakamura M."/>
            <person name="Meguro A."/>
            <person name="Negishi M."/>
            <person name="Ohta I."/>
            <person name="Ohta T."/>
            <person name="Okamoto M."/>
            <person name="Ono N."/>
            <person name="Saji S."/>
            <person name="Sakaguchi M."/>
            <person name="Sakai K."/>
            <person name="Shibata M."/>
            <person name="Shimokawa T."/>
            <person name="Song J."/>
            <person name="Takazaki Y."/>
            <person name="Terasawa K."/>
            <person name="Tsugane M."/>
            <person name="Tsuji K."/>
            <person name="Ueda S."/>
            <person name="Waki K."/>
            <person name="Yamagata H."/>
            <person name="Yamamoto M."/>
            <person name="Yamamoto S."/>
            <person name="Yamane H."/>
            <person name="Yoshiki S."/>
            <person name="Yoshihara R."/>
            <person name="Yukawa K."/>
            <person name="Zhong H."/>
            <person name="Yano M."/>
            <person name="Yuan Q."/>
            <person name="Ouyang S."/>
            <person name="Liu J."/>
            <person name="Jones K.M."/>
            <person name="Gansberger K."/>
            <person name="Moffat K."/>
            <person name="Hill J."/>
            <person name="Bera J."/>
            <person name="Fadrosh D."/>
            <person name="Jin S."/>
            <person name="Johri S."/>
            <person name="Kim M."/>
            <person name="Overton L."/>
            <person name="Reardon M."/>
            <person name="Tsitrin T."/>
            <person name="Vuong H."/>
            <person name="Weaver B."/>
            <person name="Ciecko A."/>
            <person name="Tallon L."/>
            <person name="Jackson J."/>
            <person name="Pai G."/>
            <person name="Aken S.V."/>
            <person name="Utterback T."/>
            <person name="Reidmuller S."/>
            <person name="Feldblyum T."/>
            <person name="Hsiao J."/>
            <person name="Zismann V."/>
            <person name="Iobst S."/>
            <person name="de Vazeille A.R."/>
            <person name="Buell C.R."/>
            <person name="Ying K."/>
            <person name="Li Y."/>
            <person name="Lu T."/>
            <person name="Huang Y."/>
            <person name="Zhao Q."/>
            <person name="Feng Q."/>
            <person name="Zhang L."/>
            <person name="Zhu J."/>
            <person name="Weng Q."/>
            <person name="Mu J."/>
            <person name="Lu Y."/>
            <person name="Fan D."/>
            <person name="Liu Y."/>
            <person name="Guan J."/>
            <person name="Zhang Y."/>
            <person name="Yu S."/>
            <person name="Liu X."/>
            <person name="Zhang Y."/>
            <person name="Hong G."/>
            <person name="Han B."/>
            <person name="Choisne N."/>
            <person name="Demange N."/>
            <person name="Orjeda G."/>
            <person name="Samain S."/>
            <person name="Cattolico L."/>
            <person name="Pelletier E."/>
            <person name="Couloux A."/>
            <person name="Segurens B."/>
            <person name="Wincker P."/>
            <person name="D'Hont A."/>
            <person name="Scarpelli C."/>
            <person name="Weissenbach J."/>
            <person name="Salanoubat M."/>
            <person name="Quetier F."/>
            <person name="Yu Y."/>
            <person name="Kim H.R."/>
            <person name="Rambo T."/>
            <person name="Currie J."/>
            <person name="Collura K."/>
            <person name="Luo M."/>
            <person name="Yang T."/>
            <person name="Ammiraju J.S.S."/>
            <person name="Engler F."/>
            <person name="Soderlund C."/>
            <person name="Wing R.A."/>
            <person name="Palmer L.E."/>
            <person name="de la Bastide M."/>
            <person name="Spiegel L."/>
            <person name="Nascimento L."/>
            <person name="Zutavern T."/>
            <person name="O'Shaughnessy A."/>
            <person name="Dike S."/>
            <person name="Dedhia N."/>
            <person name="Preston R."/>
            <person name="Balija V."/>
            <person name="McCombie W.R."/>
            <person name="Chow T."/>
            <person name="Chen H."/>
            <person name="Chung M."/>
            <person name="Chen C."/>
            <person name="Shaw J."/>
            <person name="Wu H."/>
            <person name="Hsiao K."/>
            <person name="Chao Y."/>
            <person name="Chu M."/>
            <person name="Cheng C."/>
            <person name="Hour A."/>
            <person name="Lee P."/>
            <person name="Lin S."/>
            <person name="Lin Y."/>
            <person name="Liou J."/>
            <person name="Liu S."/>
            <person name="Hsing Y."/>
            <person name="Raghuvanshi S."/>
            <person name="Mohanty A."/>
            <person name="Bharti A.K."/>
            <person name="Gaur A."/>
            <person name="Gupta V."/>
            <person name="Kumar D."/>
            <person name="Ravi V."/>
            <person name="Vij S."/>
            <person name="Kapur A."/>
            <person name="Khurana P."/>
            <person name="Khurana P."/>
            <person name="Khurana J.P."/>
            <person name="Tyagi A.K."/>
            <person name="Gaikwad K."/>
            <person name="Singh A."/>
            <person name="Dalal V."/>
            <person name="Srivastava S."/>
            <person name="Dixit A."/>
            <person name="Pal A.K."/>
            <person name="Ghazi I.A."/>
            <person name="Yadav M."/>
            <person name="Pandit A."/>
            <person name="Bhargava A."/>
            <person name="Sureshbabu K."/>
            <person name="Batra K."/>
            <person name="Sharma T.R."/>
            <person name="Mohapatra T."/>
            <person name="Singh N.K."/>
            <person name="Messing J."/>
            <person name="Nelson A.B."/>
            <person name="Fuks G."/>
            <person name="Kavchok S."/>
            <person name="Keizer G."/>
            <person name="Linton E."/>
            <person name="Llaca V."/>
            <person name="Song R."/>
            <person name="Tanyolac B."/>
            <person name="Young S."/>
            <person name="Ho-Il K."/>
            <person name="Hahn J.H."/>
            <person name="Sangsakoo G."/>
            <person name="Vanavichit A."/>
            <person name="de Mattos Luiz.A.T."/>
            <person name="Zimmer P.D."/>
            <person name="Malone G."/>
            <person name="Dellagostin O."/>
            <person name="de Oliveira A.C."/>
            <person name="Bevan M."/>
            <person name="Bancroft I."/>
            <person name="Minx P."/>
            <person name="Cordum H."/>
            <person name="Wilson R."/>
            <person name="Cheng Z."/>
            <person name="Jin W."/>
            <person name="Jiang J."/>
            <person name="Leong S.A."/>
            <person name="Iwama H."/>
            <person name="Gojobori T."/>
            <person name="Itoh T."/>
            <person name="Niimura Y."/>
            <person name="Fujii Y."/>
            <person name="Habara T."/>
            <person name="Sakai H."/>
            <person name="Sato Y."/>
            <person name="Wilson G."/>
            <person name="Kumar K."/>
            <person name="McCouch S."/>
            <person name="Juretic N."/>
            <person name="Hoen D."/>
            <person name="Wright S."/>
            <person name="Bruskiewich R."/>
            <person name="Bureau T."/>
            <person name="Miyao A."/>
            <person name="Hirochika H."/>
            <person name="Nishikawa T."/>
            <person name="Kadowaki K."/>
            <person name="Sugiura M."/>
            <person name="Burr B."/>
            <person name="Sasaki T."/>
        </authorList>
    </citation>
    <scope>NUCLEOTIDE SEQUENCE [LARGE SCALE GENOMIC DNA]</scope>
    <source>
        <strain evidence="3">cv. Nipponbare</strain>
    </source>
</reference>
<accession>Q6YUX1</accession>
<dbReference type="Proteomes" id="UP000000763">
    <property type="component" value="Chromosome 2"/>
</dbReference>
<feature type="region of interest" description="Disordered" evidence="1">
    <location>
        <begin position="22"/>
        <end position="72"/>
    </location>
</feature>
<gene>
    <name evidence="2" type="primary">OSJNBa0078N11.22</name>
</gene>
<evidence type="ECO:0000256" key="1">
    <source>
        <dbReference type="SAM" id="MobiDB-lite"/>
    </source>
</evidence>
<evidence type="ECO:0000313" key="2">
    <source>
        <dbReference type="EMBL" id="BAD16449.1"/>
    </source>
</evidence>
<dbReference type="AlphaFoldDB" id="Q6YUX1"/>
<name>Q6YUX1_ORYSJ</name>
<reference evidence="3" key="2">
    <citation type="journal article" date="2008" name="Nucleic Acids Res.">
        <title>The rice annotation project database (RAP-DB): 2008 update.</title>
        <authorList>
            <consortium name="The rice annotation project (RAP)"/>
        </authorList>
    </citation>
    <scope>GENOME REANNOTATION</scope>
    <source>
        <strain evidence="3">cv. Nipponbare</strain>
    </source>
</reference>
<evidence type="ECO:0000313" key="3">
    <source>
        <dbReference type="Proteomes" id="UP000000763"/>
    </source>
</evidence>
<organism evidence="2 3">
    <name type="scientific">Oryza sativa subsp. japonica</name>
    <name type="common">Rice</name>
    <dbReference type="NCBI Taxonomy" id="39947"/>
    <lineage>
        <taxon>Eukaryota</taxon>
        <taxon>Viridiplantae</taxon>
        <taxon>Streptophyta</taxon>
        <taxon>Embryophyta</taxon>
        <taxon>Tracheophyta</taxon>
        <taxon>Spermatophyta</taxon>
        <taxon>Magnoliopsida</taxon>
        <taxon>Liliopsida</taxon>
        <taxon>Poales</taxon>
        <taxon>Poaceae</taxon>
        <taxon>BOP clade</taxon>
        <taxon>Oryzoideae</taxon>
        <taxon>Oryzeae</taxon>
        <taxon>Oryzinae</taxon>
        <taxon>Oryza</taxon>
        <taxon>Oryza sativa</taxon>
    </lineage>
</organism>
<sequence length="174" mass="18706">MQMQMRAGNERTETSMSCCLMLPADSRPDPATGDEKAGGGGAARAGCHHRHRRRPPPPRSAPSASRATTSPAFSAHRRFPGFASEHEHESPLPGVDGFLIQLWPPDVAEVLASRLGIHPSLHTLNFAMRSAFRAAHPDLVFRLFSPDFPGDTATVAFLVRACSSEGCPLDGLRG</sequence>
<dbReference type="EMBL" id="AP005848">
    <property type="protein sequence ID" value="BAD16449.1"/>
    <property type="molecule type" value="Genomic_DNA"/>
</dbReference>
<feature type="compositionally biased region" description="Basic residues" evidence="1">
    <location>
        <begin position="46"/>
        <end position="56"/>
    </location>
</feature>
<proteinExistence type="predicted"/>
<protein>
    <submittedName>
        <fullName evidence="2">Uncharacterized protein</fullName>
    </submittedName>
</protein>